<dbReference type="AlphaFoldDB" id="A0A0M2R5P2"/>
<feature type="domain" description="Spore protein YkvP/CgeB glycosyl transferase-like" evidence="1">
    <location>
        <begin position="280"/>
        <end position="361"/>
    </location>
</feature>
<reference evidence="2 3" key="1">
    <citation type="submission" date="2015-03" db="EMBL/GenBank/DDBJ databases">
        <title>Genome sequence of Kiloniella sp. P1-1, isolated from the gut microflora of Pacific white shrimp, Penaeus vannamei.</title>
        <authorList>
            <person name="Shao Z."/>
            <person name="Wang L."/>
            <person name="Li X."/>
        </authorList>
    </citation>
    <scope>NUCLEOTIDE SEQUENCE [LARGE SCALE GENOMIC DNA]</scope>
    <source>
        <strain evidence="2 3">P1-1</strain>
    </source>
</reference>
<sequence length="395" mass="45640">MHNSRLSRILFLDINAAFINPTRTLLPLVLDSHCTSTFFGPGYVSENVLDRGLDDYIENHGPFDMVLTTSHILLSTIWEKIPEGYRRSYQCYFPHRLLFQLNNIREAFYRVPFPKAAVLLESDYYNFTNFHIDRLDCCDYMFGFSDQFWKAVSNTNADQEVWGGKANNQWFDFLKRRGSDIVPFHHMVHSGEFSFRPLQARATEWNVPGASYAARRSAMLHLKNAKLKPMRGTYLRYFDLLRRIGIFPNESQWRIKLLNNLFQLGMENSRYVFTCGSGLMMPIRKFFEIPASGALMVCTPCNGFEALGFHNGINAIISQPEELSDLTNDLRKNPDRAQRIAQEGQSVVLRHHTVEARGRQFARVVSAIANKTFYGAFFENGEIVLKQEKNESVQR</sequence>
<gene>
    <name evidence="2" type="ORF">WH95_10120</name>
</gene>
<evidence type="ECO:0000313" key="3">
    <source>
        <dbReference type="Proteomes" id="UP000034491"/>
    </source>
</evidence>
<dbReference type="Pfam" id="PF13524">
    <property type="entry name" value="Glyco_trans_1_2"/>
    <property type="match status" value="1"/>
</dbReference>
<dbReference type="EMBL" id="LANI01000006">
    <property type="protein sequence ID" value="KKJ77011.1"/>
    <property type="molecule type" value="Genomic_DNA"/>
</dbReference>
<keyword evidence="3" id="KW-1185">Reference proteome</keyword>
<evidence type="ECO:0000259" key="1">
    <source>
        <dbReference type="Pfam" id="PF13524"/>
    </source>
</evidence>
<organism evidence="2 3">
    <name type="scientific">Kiloniella litopenaei</name>
    <dbReference type="NCBI Taxonomy" id="1549748"/>
    <lineage>
        <taxon>Bacteria</taxon>
        <taxon>Pseudomonadati</taxon>
        <taxon>Pseudomonadota</taxon>
        <taxon>Alphaproteobacteria</taxon>
        <taxon>Rhodospirillales</taxon>
        <taxon>Kiloniellaceae</taxon>
        <taxon>Kiloniella</taxon>
    </lineage>
</organism>
<protein>
    <recommendedName>
        <fullName evidence="1">Spore protein YkvP/CgeB glycosyl transferase-like domain-containing protein</fullName>
    </recommendedName>
</protein>
<dbReference type="STRING" id="1549748.WH95_10120"/>
<evidence type="ECO:0000313" key="2">
    <source>
        <dbReference type="EMBL" id="KKJ77011.1"/>
    </source>
</evidence>
<name>A0A0M2R5P2_9PROT</name>
<comment type="caution">
    <text evidence="2">The sequence shown here is derived from an EMBL/GenBank/DDBJ whole genome shotgun (WGS) entry which is preliminary data.</text>
</comment>
<dbReference type="InterPro" id="IPR055259">
    <property type="entry name" value="YkvP/CgeB_Glyco_trans-like"/>
</dbReference>
<proteinExistence type="predicted"/>
<dbReference type="Proteomes" id="UP000034491">
    <property type="component" value="Unassembled WGS sequence"/>
</dbReference>
<accession>A0A0M2R5P2</accession>